<proteinExistence type="predicted"/>
<dbReference type="Proteomes" id="UP000183487">
    <property type="component" value="Unassembled WGS sequence"/>
</dbReference>
<evidence type="ECO:0000313" key="2">
    <source>
        <dbReference type="EMBL" id="SDR26757.1"/>
    </source>
</evidence>
<dbReference type="Gene3D" id="3.90.226.10">
    <property type="entry name" value="2-enoyl-CoA Hydratase, Chain A, domain 1"/>
    <property type="match status" value="1"/>
</dbReference>
<dbReference type="Pfam" id="PF06833">
    <property type="entry name" value="MdcE"/>
    <property type="match status" value="1"/>
</dbReference>
<keyword evidence="3" id="KW-1185">Reference proteome</keyword>
<dbReference type="InterPro" id="IPR029045">
    <property type="entry name" value="ClpP/crotonase-like_dom_sf"/>
</dbReference>
<reference evidence="3" key="1">
    <citation type="submission" date="2016-10" db="EMBL/GenBank/DDBJ databases">
        <authorList>
            <person name="Varghese N."/>
            <person name="Submissions S."/>
        </authorList>
    </citation>
    <scope>NUCLEOTIDE SEQUENCE [LARGE SCALE GENOMIC DNA]</scope>
    <source>
        <strain evidence="3">GAS106B</strain>
    </source>
</reference>
<dbReference type="SUPFAM" id="SSF52096">
    <property type="entry name" value="ClpP/crotonase"/>
    <property type="match status" value="1"/>
</dbReference>
<accession>A0A1H1HMZ4</accession>
<dbReference type="AlphaFoldDB" id="A0A1H1HMZ4"/>
<evidence type="ECO:0000259" key="1">
    <source>
        <dbReference type="PROSITE" id="PS50989"/>
    </source>
</evidence>
<protein>
    <submittedName>
        <fullName evidence="2">Malonate decarboxylase gamma subunit</fullName>
    </submittedName>
</protein>
<dbReference type="RefSeq" id="WP_074768034.1">
    <property type="nucleotide sequence ID" value="NZ_FNKP01000002.1"/>
</dbReference>
<name>A0A1H1HMZ4_9BURK</name>
<dbReference type="OrthoDB" id="6086640at2"/>
<dbReference type="PROSITE" id="PS50989">
    <property type="entry name" value="COA_CT_CTER"/>
    <property type="match status" value="1"/>
</dbReference>
<dbReference type="GO" id="GO:0016874">
    <property type="term" value="F:ligase activity"/>
    <property type="evidence" value="ECO:0007669"/>
    <property type="project" value="InterPro"/>
</dbReference>
<dbReference type="NCBIfam" id="TIGR03134">
    <property type="entry name" value="malonate_gamma"/>
    <property type="match status" value="1"/>
</dbReference>
<feature type="domain" description="CoA carboxyltransferase C-terminal" evidence="1">
    <location>
        <begin position="1"/>
        <end position="233"/>
    </location>
</feature>
<organism evidence="2 3">
    <name type="scientific">Paraburkholderia fungorum</name>
    <dbReference type="NCBI Taxonomy" id="134537"/>
    <lineage>
        <taxon>Bacteria</taxon>
        <taxon>Pseudomonadati</taxon>
        <taxon>Pseudomonadota</taxon>
        <taxon>Betaproteobacteria</taxon>
        <taxon>Burkholderiales</taxon>
        <taxon>Burkholderiaceae</taxon>
        <taxon>Paraburkholderia</taxon>
    </lineage>
</organism>
<dbReference type="InterPro" id="IPR009648">
    <property type="entry name" value="Malonate_gamma"/>
</dbReference>
<dbReference type="GO" id="GO:0005975">
    <property type="term" value="P:carbohydrate metabolic process"/>
    <property type="evidence" value="ECO:0007669"/>
    <property type="project" value="InterPro"/>
</dbReference>
<gene>
    <name evidence="2" type="ORF">SAMN05443245_4089</name>
</gene>
<dbReference type="InterPro" id="IPR011763">
    <property type="entry name" value="COA_CT_C"/>
</dbReference>
<sequence>MSDTSLTRGARWFRALAGEPAGRAPVLSGDASLGGETARFITVVPDPANRFPRAVDNVVGLEQGWLLAKAVREVIAADAASSTRRPIVAIVDVKSQAYGYREEMLGIHLACAAAVDAYASARDAGHPVVALIVGPAMSGAFLAHGYQANRIVALDAPGTMVHAMGKEAAARVTRRTVEALDALGETIVPMSYSMASFAKLGLLDELITGVDADAPDASQIEHVRDVLSAQIRSARDGGRTLSHRLESAAAQKNRAASIEVRRRLAEQWDAV</sequence>
<dbReference type="EMBL" id="FNKP01000002">
    <property type="protein sequence ID" value="SDR26757.1"/>
    <property type="molecule type" value="Genomic_DNA"/>
</dbReference>
<evidence type="ECO:0000313" key="3">
    <source>
        <dbReference type="Proteomes" id="UP000183487"/>
    </source>
</evidence>